<keyword evidence="1" id="KW-0547">Nucleotide-binding</keyword>
<keyword evidence="2" id="KW-0378">Hydrolase</keyword>
<protein>
    <submittedName>
        <fullName evidence="5">5-oxoprolinase/urea amidolyase family protein</fullName>
    </submittedName>
    <submittedName>
        <fullName evidence="6">Biotin-dependent carboxyltransferase family protein</fullName>
    </submittedName>
</protein>
<evidence type="ECO:0000313" key="7">
    <source>
        <dbReference type="Proteomes" id="UP000312397"/>
    </source>
</evidence>
<dbReference type="GO" id="GO:0016740">
    <property type="term" value="F:transferase activity"/>
    <property type="evidence" value="ECO:0007669"/>
    <property type="project" value="UniProtKB-KW"/>
</dbReference>
<name>A0A5C4YCL5_CAMJU</name>
<dbReference type="Gene3D" id="2.40.100.10">
    <property type="entry name" value="Cyclophilin-like"/>
    <property type="match status" value="1"/>
</dbReference>
<gene>
    <name evidence="6" type="ORF">FH034_07975</name>
    <name evidence="5" type="ORF">GSU20_05310</name>
</gene>
<dbReference type="InterPro" id="IPR029000">
    <property type="entry name" value="Cyclophilin-like_dom_sf"/>
</dbReference>
<dbReference type="PANTHER" id="PTHR43309:SF5">
    <property type="entry name" value="5-OXOPROLINASE SUBUNIT C"/>
    <property type="match status" value="1"/>
</dbReference>
<evidence type="ECO:0000313" key="8">
    <source>
        <dbReference type="Proteomes" id="UP000478805"/>
    </source>
</evidence>
<dbReference type="Proteomes" id="UP000478805">
    <property type="component" value="Unassembled WGS sequence"/>
</dbReference>
<comment type="caution">
    <text evidence="6">The sequence shown here is derived from an EMBL/GenBank/DDBJ whole genome shotgun (WGS) entry which is preliminary data.</text>
</comment>
<feature type="domain" description="Carboxyltransferase" evidence="4">
    <location>
        <begin position="24"/>
        <end position="305"/>
    </location>
</feature>
<dbReference type="Proteomes" id="UP000312397">
    <property type="component" value="Unassembled WGS sequence"/>
</dbReference>
<dbReference type="GO" id="GO:0016787">
    <property type="term" value="F:hydrolase activity"/>
    <property type="evidence" value="ECO:0007669"/>
    <property type="project" value="UniProtKB-KW"/>
</dbReference>
<keyword evidence="3" id="KW-0067">ATP-binding</keyword>
<reference evidence="6 7" key="1">
    <citation type="submission" date="2019-06" db="EMBL/GenBank/DDBJ databases">
        <title>Epidemiology of MDR Campylobacter spp.</title>
        <authorList>
            <person name="Addetia A."/>
            <person name="Greninger A."/>
            <person name="Fang F."/>
        </authorList>
    </citation>
    <scope>NUCLEOTIDE SEQUENCE [LARGE SCALE GENOMIC DNA]</scope>
    <source>
        <strain evidence="6 7">HMC314</strain>
    </source>
</reference>
<evidence type="ECO:0000256" key="3">
    <source>
        <dbReference type="ARBA" id="ARBA00022840"/>
    </source>
</evidence>
<dbReference type="GO" id="GO:0005524">
    <property type="term" value="F:ATP binding"/>
    <property type="evidence" value="ECO:0007669"/>
    <property type="project" value="UniProtKB-KW"/>
</dbReference>
<proteinExistence type="predicted"/>
<evidence type="ECO:0000256" key="2">
    <source>
        <dbReference type="ARBA" id="ARBA00022801"/>
    </source>
</evidence>
<accession>A0A5C4YCL5</accession>
<evidence type="ECO:0000313" key="5">
    <source>
        <dbReference type="EMBL" id="EDP8234389.1"/>
    </source>
</evidence>
<dbReference type="InterPro" id="IPR003778">
    <property type="entry name" value="CT_A_B"/>
</dbReference>
<dbReference type="PANTHER" id="PTHR43309">
    <property type="entry name" value="5-OXOPROLINASE SUBUNIT C"/>
    <property type="match status" value="1"/>
</dbReference>
<dbReference type="SMART" id="SM00797">
    <property type="entry name" value="AHS2"/>
    <property type="match status" value="1"/>
</dbReference>
<evidence type="ECO:0000313" key="6">
    <source>
        <dbReference type="EMBL" id="TNO40956.1"/>
    </source>
</evidence>
<dbReference type="AlphaFoldDB" id="A0A5C4YCL5"/>
<dbReference type="EMBL" id="AANOVI010000005">
    <property type="protein sequence ID" value="EDP8234389.1"/>
    <property type="molecule type" value="Genomic_DNA"/>
</dbReference>
<organism evidence="6 7">
    <name type="scientific">Campylobacter jejuni</name>
    <dbReference type="NCBI Taxonomy" id="197"/>
    <lineage>
        <taxon>Bacteria</taxon>
        <taxon>Pseudomonadati</taxon>
        <taxon>Campylobacterota</taxon>
        <taxon>Epsilonproteobacteria</taxon>
        <taxon>Campylobacterales</taxon>
        <taxon>Campylobacteraceae</taxon>
        <taxon>Campylobacter</taxon>
    </lineage>
</organism>
<keyword evidence="6" id="KW-0808">Transferase</keyword>
<reference evidence="5 8" key="2">
    <citation type="submission" date="2020-01" db="EMBL/GenBank/DDBJ databases">
        <authorList>
            <consortium name="PulseNet: The National Subtyping Network for Foodborne Disease Surveillance"/>
            <person name="Tarr C.L."/>
            <person name="Trees E."/>
            <person name="Katz L.S."/>
            <person name="Carleton-Romer H.A."/>
            <person name="Stroika S."/>
            <person name="Kucerova Z."/>
            <person name="Roache K.F."/>
            <person name="Sabol A.L."/>
            <person name="Besser J."/>
            <person name="Gerner-Smidt P."/>
        </authorList>
    </citation>
    <scope>NUCLEOTIDE SEQUENCE [LARGE SCALE GENOMIC DNA]</scope>
    <source>
        <strain evidence="5 8">PNUSAC014094</strain>
    </source>
</reference>
<dbReference type="Pfam" id="PF02626">
    <property type="entry name" value="CT_A_B"/>
    <property type="match status" value="1"/>
</dbReference>
<sequence>MSIKIIEASINSSLQDFGRKKFAKFGIARSGAMDEDALRMANILLGNKQDEAGIELCLKGGKYEFLDENYFVLSGAEFEAKLNNQKIKTCKVYKVNKGDILDLDLAKIGFRGYLCVAGGFKVKSFLNSKSSDAKMGVGFFEGRALQKDDILNTHDTFIPFNLEARECENPLFKNPKEPIIRVILGTNEDAFTQKGIDTFLNTTYKVGSKSDRMAIYAESSESIEHKNSADIISDPAVFGSIQVPKNGIPIILMAARQSTGGYTKIATVIENDLSLLAQAKLGSSFKFQSISMQEALELYKQREMKFKIMDQKINLDFENLI</sequence>
<evidence type="ECO:0000256" key="1">
    <source>
        <dbReference type="ARBA" id="ARBA00022741"/>
    </source>
</evidence>
<evidence type="ECO:0000259" key="4">
    <source>
        <dbReference type="SMART" id="SM00797"/>
    </source>
</evidence>
<dbReference type="RefSeq" id="WP_061210421.1">
    <property type="nucleotide sequence ID" value="NZ_BCNK01000008.1"/>
</dbReference>
<dbReference type="InterPro" id="IPR052708">
    <property type="entry name" value="PxpC"/>
</dbReference>
<dbReference type="NCBIfam" id="TIGR00724">
    <property type="entry name" value="urea_amlyse_rel"/>
    <property type="match status" value="1"/>
</dbReference>
<dbReference type="EMBL" id="VEVS01000032">
    <property type="protein sequence ID" value="TNO40956.1"/>
    <property type="molecule type" value="Genomic_DNA"/>
</dbReference>